<accession>A0A1E3WBI3</accession>
<protein>
    <recommendedName>
        <fullName evidence="4">SPOR domain-containing protein</fullName>
    </recommendedName>
</protein>
<dbReference type="Proteomes" id="UP000095042">
    <property type="component" value="Unassembled WGS sequence"/>
</dbReference>
<feature type="region of interest" description="Disordered" evidence="1">
    <location>
        <begin position="1"/>
        <end position="23"/>
    </location>
</feature>
<evidence type="ECO:0000313" key="3">
    <source>
        <dbReference type="Proteomes" id="UP000095042"/>
    </source>
</evidence>
<proteinExistence type="predicted"/>
<sequence>METGDPLAPCLKGAKPPEGLGPSGTGWAVEIASSFNKKESLDEFSQAQKDYSDILGDFKPTLVAVCDLSMGTDLRYSARVVFDDRGAADTLCNKLQAAGAACIVSKN</sequence>
<evidence type="ECO:0000256" key="1">
    <source>
        <dbReference type="SAM" id="MobiDB-lite"/>
    </source>
</evidence>
<comment type="caution">
    <text evidence="2">The sequence shown here is derived from an EMBL/GenBank/DDBJ whole genome shotgun (WGS) entry which is preliminary data.</text>
</comment>
<organism evidence="2 3">
    <name type="scientific">Methyloceanibacter marginalis</name>
    <dbReference type="NCBI Taxonomy" id="1774971"/>
    <lineage>
        <taxon>Bacteria</taxon>
        <taxon>Pseudomonadati</taxon>
        <taxon>Pseudomonadota</taxon>
        <taxon>Alphaproteobacteria</taxon>
        <taxon>Hyphomicrobiales</taxon>
        <taxon>Hyphomicrobiaceae</taxon>
        <taxon>Methyloceanibacter</taxon>
    </lineage>
</organism>
<name>A0A1E3WBI3_9HYPH</name>
<evidence type="ECO:0008006" key="4">
    <source>
        <dbReference type="Google" id="ProtNLM"/>
    </source>
</evidence>
<evidence type="ECO:0000313" key="2">
    <source>
        <dbReference type="EMBL" id="ODS02882.1"/>
    </source>
</evidence>
<gene>
    <name evidence="2" type="ORF">AUC71_12815</name>
</gene>
<dbReference type="EMBL" id="LPWD01000207">
    <property type="protein sequence ID" value="ODS02882.1"/>
    <property type="molecule type" value="Genomic_DNA"/>
</dbReference>
<reference evidence="2 3" key="1">
    <citation type="journal article" date="2016" name="Environ. Microbiol.">
        <title>New Methyloceanibacter diversity from North Sea sediments includes methanotroph containing solely the soluble methane monooxygenase.</title>
        <authorList>
            <person name="Vekeman B."/>
            <person name="Kerckhof F.M."/>
            <person name="Cremers G."/>
            <person name="de Vos P."/>
            <person name="Vandamme P."/>
            <person name="Boon N."/>
            <person name="Op den Camp H.J."/>
            <person name="Heylen K."/>
        </authorList>
    </citation>
    <scope>NUCLEOTIDE SEQUENCE [LARGE SCALE GENOMIC DNA]</scope>
    <source>
        <strain evidence="2 3">R-67177</strain>
    </source>
</reference>
<keyword evidence="3" id="KW-1185">Reference proteome</keyword>
<dbReference type="AlphaFoldDB" id="A0A1E3WBI3"/>